<dbReference type="KEGG" id="rul:UC8_48080"/>
<dbReference type="EMBL" id="CP042914">
    <property type="protein sequence ID" value="QEG42766.1"/>
    <property type="molecule type" value="Genomic_DNA"/>
</dbReference>
<reference evidence="1 2" key="1">
    <citation type="submission" date="2019-08" db="EMBL/GenBank/DDBJ databases">
        <title>Deep-cultivation of Planctomycetes and their phenomic and genomic characterization uncovers novel biology.</title>
        <authorList>
            <person name="Wiegand S."/>
            <person name="Jogler M."/>
            <person name="Boedeker C."/>
            <person name="Pinto D."/>
            <person name="Vollmers J."/>
            <person name="Rivas-Marin E."/>
            <person name="Kohn T."/>
            <person name="Peeters S.H."/>
            <person name="Heuer A."/>
            <person name="Rast P."/>
            <person name="Oberbeckmann S."/>
            <person name="Bunk B."/>
            <person name="Jeske O."/>
            <person name="Meyerdierks A."/>
            <person name="Storesund J.E."/>
            <person name="Kallscheuer N."/>
            <person name="Luecker S."/>
            <person name="Lage O.M."/>
            <person name="Pohl T."/>
            <person name="Merkel B.J."/>
            <person name="Hornburger P."/>
            <person name="Mueller R.-W."/>
            <person name="Bruemmer F."/>
            <person name="Labrenz M."/>
            <person name="Spormann A.M."/>
            <person name="Op den Camp H."/>
            <person name="Overmann J."/>
            <person name="Amann R."/>
            <person name="Jetten M.S.M."/>
            <person name="Mascher T."/>
            <person name="Medema M.H."/>
            <person name="Devos D.P."/>
            <person name="Kaster A.-K."/>
            <person name="Ovreas L."/>
            <person name="Rohde M."/>
            <person name="Galperin M.Y."/>
            <person name="Jogler C."/>
        </authorList>
    </citation>
    <scope>NUCLEOTIDE SEQUENCE [LARGE SCALE GENOMIC DNA]</scope>
    <source>
        <strain evidence="1 2">UC8</strain>
    </source>
</reference>
<name>A0A5B9R028_9BACT</name>
<protein>
    <submittedName>
        <fullName evidence="1">Uncharacterized protein</fullName>
    </submittedName>
</protein>
<accession>A0A5B9R028</accession>
<keyword evidence="2" id="KW-1185">Reference proteome</keyword>
<proteinExistence type="predicted"/>
<evidence type="ECO:0000313" key="1">
    <source>
        <dbReference type="EMBL" id="QEG42766.1"/>
    </source>
</evidence>
<organism evidence="1 2">
    <name type="scientific">Roseimaritima ulvae</name>
    <dbReference type="NCBI Taxonomy" id="980254"/>
    <lineage>
        <taxon>Bacteria</taxon>
        <taxon>Pseudomonadati</taxon>
        <taxon>Planctomycetota</taxon>
        <taxon>Planctomycetia</taxon>
        <taxon>Pirellulales</taxon>
        <taxon>Pirellulaceae</taxon>
        <taxon>Roseimaritima</taxon>
    </lineage>
</organism>
<dbReference type="AlphaFoldDB" id="A0A5B9R028"/>
<evidence type="ECO:0000313" key="2">
    <source>
        <dbReference type="Proteomes" id="UP000325286"/>
    </source>
</evidence>
<gene>
    <name evidence="1" type="ORF">UC8_48080</name>
</gene>
<dbReference type="Proteomes" id="UP000325286">
    <property type="component" value="Chromosome"/>
</dbReference>
<sequence length="98" mass="11173">MDSSVIQGIEASVMWFTEGKGDEDFKVHYFRRYGAAELAAMNLAEPQRLRTELPYSPLSYEGQLLRIRWCVRLRLFMQGGDEVVAQHPFLLTAAHAIA</sequence>